<keyword evidence="6 13" id="KW-0441">Lipid A biosynthesis</keyword>
<keyword evidence="8 13" id="KW-0547">Nucleotide-binding</keyword>
<dbReference type="InterPro" id="IPR027417">
    <property type="entry name" value="P-loop_NTPase"/>
</dbReference>
<keyword evidence="9 13" id="KW-0418">Kinase</keyword>
<dbReference type="EC" id="2.7.1.130" evidence="3 13"/>
<feature type="binding site" evidence="13">
    <location>
        <begin position="53"/>
        <end position="60"/>
    </location>
    <ligand>
        <name>ATP</name>
        <dbReference type="ChEBI" id="CHEBI:30616"/>
    </ligand>
</feature>
<evidence type="ECO:0000256" key="6">
    <source>
        <dbReference type="ARBA" id="ARBA00022556"/>
    </source>
</evidence>
<dbReference type="GO" id="GO:0009245">
    <property type="term" value="P:lipid A biosynthetic process"/>
    <property type="evidence" value="ECO:0007669"/>
    <property type="project" value="UniProtKB-UniRule"/>
</dbReference>
<dbReference type="Proteomes" id="UP000240243">
    <property type="component" value="Unassembled WGS sequence"/>
</dbReference>
<evidence type="ECO:0000313" key="14">
    <source>
        <dbReference type="EMBL" id="PSJ45582.1"/>
    </source>
</evidence>
<comment type="function">
    <text evidence="1 13">Transfers the gamma-phosphate of ATP to the 4'-position of a tetraacyldisaccharide 1-phosphate intermediate (termed DS-1-P) to form tetraacyldisaccharide 1,4'-bis-phosphate (lipid IVA).</text>
</comment>
<evidence type="ECO:0000256" key="1">
    <source>
        <dbReference type="ARBA" id="ARBA00002274"/>
    </source>
</evidence>
<dbReference type="InterPro" id="IPR003758">
    <property type="entry name" value="LpxK"/>
</dbReference>
<evidence type="ECO:0000256" key="7">
    <source>
        <dbReference type="ARBA" id="ARBA00022679"/>
    </source>
</evidence>
<protein>
    <recommendedName>
        <fullName evidence="4 13">Tetraacyldisaccharide 4'-kinase</fullName>
        <ecNumber evidence="3 13">2.7.1.130</ecNumber>
    </recommendedName>
    <alternativeName>
        <fullName evidence="12 13">Lipid A 4'-kinase</fullName>
    </alternativeName>
</protein>
<keyword evidence="7 13" id="KW-0808">Transferase</keyword>
<evidence type="ECO:0000256" key="3">
    <source>
        <dbReference type="ARBA" id="ARBA00012071"/>
    </source>
</evidence>
<organism evidence="14 15">
    <name type="scientific">Zobellella endophytica</name>
    <dbReference type="NCBI Taxonomy" id="2116700"/>
    <lineage>
        <taxon>Bacteria</taxon>
        <taxon>Pseudomonadati</taxon>
        <taxon>Pseudomonadota</taxon>
        <taxon>Gammaproteobacteria</taxon>
        <taxon>Aeromonadales</taxon>
        <taxon>Aeromonadaceae</taxon>
        <taxon>Zobellella</taxon>
    </lineage>
</organism>
<evidence type="ECO:0000256" key="10">
    <source>
        <dbReference type="ARBA" id="ARBA00022840"/>
    </source>
</evidence>
<evidence type="ECO:0000256" key="4">
    <source>
        <dbReference type="ARBA" id="ARBA00016436"/>
    </source>
</evidence>
<dbReference type="PANTHER" id="PTHR42724">
    <property type="entry name" value="TETRAACYLDISACCHARIDE 4'-KINASE"/>
    <property type="match status" value="1"/>
</dbReference>
<dbReference type="Pfam" id="PF02606">
    <property type="entry name" value="LpxK"/>
    <property type="match status" value="1"/>
</dbReference>
<keyword evidence="10 13" id="KW-0067">ATP-binding</keyword>
<keyword evidence="11 13" id="KW-0443">Lipid metabolism</keyword>
<reference evidence="14 15" key="1">
    <citation type="submission" date="2018-03" db="EMBL/GenBank/DDBJ databases">
        <title>The draft genome of Zobellella sp. 59N8.</title>
        <authorList>
            <person name="Liu L."/>
            <person name="Li L."/>
            <person name="Zhang X."/>
            <person name="Liang L."/>
            <person name="Wang T."/>
        </authorList>
    </citation>
    <scope>NUCLEOTIDE SEQUENCE [LARGE SCALE GENOMIC DNA]</scope>
    <source>
        <strain evidence="14 15">59N8</strain>
    </source>
</reference>
<accession>A0A2P7R5V2</accession>
<name>A0A2P7R5V2_9GAMM</name>
<dbReference type="PANTHER" id="PTHR42724:SF1">
    <property type="entry name" value="TETRAACYLDISACCHARIDE 4'-KINASE, MITOCHONDRIAL-RELATED"/>
    <property type="match status" value="1"/>
</dbReference>
<dbReference type="AlphaFoldDB" id="A0A2P7R5V2"/>
<keyword evidence="5 13" id="KW-0444">Lipid biosynthesis</keyword>
<dbReference type="SUPFAM" id="SSF52540">
    <property type="entry name" value="P-loop containing nucleoside triphosphate hydrolases"/>
    <property type="match status" value="1"/>
</dbReference>
<evidence type="ECO:0000256" key="12">
    <source>
        <dbReference type="ARBA" id="ARBA00029757"/>
    </source>
</evidence>
<gene>
    <name evidence="13" type="primary">lpxK</name>
    <name evidence="14" type="ORF">C7H85_09335</name>
</gene>
<keyword evidence="15" id="KW-1185">Reference proteome</keyword>
<dbReference type="GO" id="GO:0009244">
    <property type="term" value="P:lipopolysaccharide core region biosynthetic process"/>
    <property type="evidence" value="ECO:0007669"/>
    <property type="project" value="TreeGrafter"/>
</dbReference>
<dbReference type="GO" id="GO:0009029">
    <property type="term" value="F:lipid-A 4'-kinase activity"/>
    <property type="evidence" value="ECO:0007669"/>
    <property type="project" value="UniProtKB-UniRule"/>
</dbReference>
<dbReference type="GO" id="GO:0005886">
    <property type="term" value="C:plasma membrane"/>
    <property type="evidence" value="ECO:0007669"/>
    <property type="project" value="TreeGrafter"/>
</dbReference>
<evidence type="ECO:0000256" key="2">
    <source>
        <dbReference type="ARBA" id="ARBA00004870"/>
    </source>
</evidence>
<comment type="caution">
    <text evidence="14">The sequence shown here is derived from an EMBL/GenBank/DDBJ whole genome shotgun (WGS) entry which is preliminary data.</text>
</comment>
<comment type="pathway">
    <text evidence="2 13">Glycolipid biosynthesis; lipid IV(A) biosynthesis; lipid IV(A) from (3R)-3-hydroxytetradecanoyl-[acyl-carrier-protein] and UDP-N-acetyl-alpha-D-glucosamine: step 6/6.</text>
</comment>
<comment type="catalytic activity">
    <reaction evidence="13">
        <text>a lipid A disaccharide + ATP = a lipid IVA + ADP + H(+)</text>
        <dbReference type="Rhea" id="RHEA:67840"/>
        <dbReference type="ChEBI" id="CHEBI:15378"/>
        <dbReference type="ChEBI" id="CHEBI:30616"/>
        <dbReference type="ChEBI" id="CHEBI:176343"/>
        <dbReference type="ChEBI" id="CHEBI:176425"/>
        <dbReference type="ChEBI" id="CHEBI:456216"/>
        <dbReference type="EC" id="2.7.1.130"/>
    </reaction>
</comment>
<proteinExistence type="inferred from homology"/>
<evidence type="ECO:0000256" key="5">
    <source>
        <dbReference type="ARBA" id="ARBA00022516"/>
    </source>
</evidence>
<dbReference type="NCBIfam" id="TIGR00682">
    <property type="entry name" value="lpxK"/>
    <property type="match status" value="1"/>
</dbReference>
<comment type="similarity">
    <text evidence="13">Belongs to the LpxK family.</text>
</comment>
<dbReference type="RefSeq" id="WP_106729446.1">
    <property type="nucleotide sequence ID" value="NZ_PXYG01000003.1"/>
</dbReference>
<evidence type="ECO:0000256" key="11">
    <source>
        <dbReference type="ARBA" id="ARBA00023098"/>
    </source>
</evidence>
<dbReference type="HAMAP" id="MF_00409">
    <property type="entry name" value="LpxK"/>
    <property type="match status" value="1"/>
</dbReference>
<evidence type="ECO:0000313" key="15">
    <source>
        <dbReference type="Proteomes" id="UP000240243"/>
    </source>
</evidence>
<evidence type="ECO:0000256" key="13">
    <source>
        <dbReference type="HAMAP-Rule" id="MF_00409"/>
    </source>
</evidence>
<sequence>MRAWYRAPTWLWLLAPLSVLFALASGLRRRLYRAGLRPVYRAPVPVIVVGNLTVGGNGKTPLVVWLVEWLRARGYRPGVISRGYGGKAERYPLVLDADTAAAEAGDEPVLIHRRTGCPVVVGPKRAEAAARLVKLGADIIVSDDGLQHYALARDIELVVVDGQRRFGNGRLLPMGPLREGRWRLGTVSAVVNNGGPARPGEYLMTLEPGRLSPLTGRTPPEPGTPVHAMAGIGHPPRFFATLERLGFRLDRRLALADHRAVSPEQLATLAAAPLLMTEKDAVKWPGGHDNAWFVPVDARLDPDFERLLLTRLKEQDHGD</sequence>
<dbReference type="EMBL" id="PXYG01000003">
    <property type="protein sequence ID" value="PSJ45582.1"/>
    <property type="molecule type" value="Genomic_DNA"/>
</dbReference>
<dbReference type="GO" id="GO:0005524">
    <property type="term" value="F:ATP binding"/>
    <property type="evidence" value="ECO:0007669"/>
    <property type="project" value="UniProtKB-UniRule"/>
</dbReference>
<evidence type="ECO:0000256" key="8">
    <source>
        <dbReference type="ARBA" id="ARBA00022741"/>
    </source>
</evidence>
<dbReference type="UniPathway" id="UPA00359">
    <property type="reaction ID" value="UER00482"/>
</dbReference>
<evidence type="ECO:0000256" key="9">
    <source>
        <dbReference type="ARBA" id="ARBA00022777"/>
    </source>
</evidence>
<dbReference type="OrthoDB" id="9766423at2"/>